<dbReference type="Proteomes" id="UP001199106">
    <property type="component" value="Unassembled WGS sequence"/>
</dbReference>
<gene>
    <name evidence="1" type="ORF">G6011_08273</name>
</gene>
<accession>A0AAD4I5Z1</accession>
<dbReference type="EMBL" id="JAANER010000004">
    <property type="protein sequence ID" value="KAG9190185.1"/>
    <property type="molecule type" value="Genomic_DNA"/>
</dbReference>
<name>A0AAD4I5Z1_9PLEO</name>
<dbReference type="InterPro" id="IPR029058">
    <property type="entry name" value="AB_hydrolase_fold"/>
</dbReference>
<sequence>MPFVFQVANLAVRLPKVGENGYQGFNPRKDTLSKGHQSRDGACELYEDMIAEHDVTVKVRDGCTLYCHIYRPVGSDKSDAKVPTIVSWSLFGKKDTGIDMMSKVRATARSDWLATHISATFNGSSWRHNLHFSKPSHPRKLAVISTESTSYEEERRITGFFDFITERVIRGKNDLEDFKEMYRQSSTMNPCWTDKRADIASIKIPTYIVASPSSFVHTMGSIRG</sequence>
<evidence type="ECO:0000313" key="1">
    <source>
        <dbReference type="EMBL" id="KAG9190185.1"/>
    </source>
</evidence>
<reference evidence="1" key="1">
    <citation type="submission" date="2021-07" db="EMBL/GenBank/DDBJ databases">
        <title>Genome Resource of American Ginseng Black Spot Pathogen Alternaria panax.</title>
        <authorList>
            <person name="Qiu C."/>
            <person name="Wang W."/>
            <person name="Liu Z."/>
        </authorList>
    </citation>
    <scope>NUCLEOTIDE SEQUENCE</scope>
    <source>
        <strain evidence="1">BNCC115425</strain>
    </source>
</reference>
<dbReference type="Gene3D" id="3.40.50.1820">
    <property type="entry name" value="alpha/beta hydrolase"/>
    <property type="match status" value="1"/>
</dbReference>
<proteinExistence type="predicted"/>
<evidence type="ECO:0000313" key="2">
    <source>
        <dbReference type="Proteomes" id="UP001199106"/>
    </source>
</evidence>
<organism evidence="1 2">
    <name type="scientific">Alternaria panax</name>
    <dbReference type="NCBI Taxonomy" id="48097"/>
    <lineage>
        <taxon>Eukaryota</taxon>
        <taxon>Fungi</taxon>
        <taxon>Dikarya</taxon>
        <taxon>Ascomycota</taxon>
        <taxon>Pezizomycotina</taxon>
        <taxon>Dothideomycetes</taxon>
        <taxon>Pleosporomycetidae</taxon>
        <taxon>Pleosporales</taxon>
        <taxon>Pleosporineae</taxon>
        <taxon>Pleosporaceae</taxon>
        <taxon>Alternaria</taxon>
        <taxon>Alternaria sect. Panax</taxon>
    </lineage>
</organism>
<dbReference type="SUPFAM" id="SSF53474">
    <property type="entry name" value="alpha/beta-Hydrolases"/>
    <property type="match status" value="1"/>
</dbReference>
<dbReference type="AlphaFoldDB" id="A0AAD4I5Z1"/>
<comment type="caution">
    <text evidence="1">The sequence shown here is derived from an EMBL/GenBank/DDBJ whole genome shotgun (WGS) entry which is preliminary data.</text>
</comment>
<protein>
    <submittedName>
        <fullName evidence="1">Uncharacterized protein</fullName>
    </submittedName>
</protein>
<keyword evidence="2" id="KW-1185">Reference proteome</keyword>